<evidence type="ECO:0000256" key="3">
    <source>
        <dbReference type="ARBA" id="ARBA00023082"/>
    </source>
</evidence>
<evidence type="ECO:0000256" key="2">
    <source>
        <dbReference type="ARBA" id="ARBA00023015"/>
    </source>
</evidence>
<dbReference type="PANTHER" id="PTHR43133:SF46">
    <property type="entry name" value="RNA POLYMERASE SIGMA-70 FACTOR ECF SUBFAMILY"/>
    <property type="match status" value="1"/>
</dbReference>
<dbReference type="Gene3D" id="1.10.1740.10">
    <property type="match status" value="1"/>
</dbReference>
<proteinExistence type="inferred from homology"/>
<dbReference type="SUPFAM" id="SSF88659">
    <property type="entry name" value="Sigma3 and sigma4 domains of RNA polymerase sigma factors"/>
    <property type="match status" value="1"/>
</dbReference>
<dbReference type="SUPFAM" id="SSF88946">
    <property type="entry name" value="Sigma2 domain of RNA polymerase sigma factors"/>
    <property type="match status" value="1"/>
</dbReference>
<dbReference type="GO" id="GO:0016987">
    <property type="term" value="F:sigma factor activity"/>
    <property type="evidence" value="ECO:0007669"/>
    <property type="project" value="UniProtKB-KW"/>
</dbReference>
<gene>
    <name evidence="6" type="ORF">EV196_104265</name>
</gene>
<evidence type="ECO:0000256" key="4">
    <source>
        <dbReference type="ARBA" id="ARBA00023163"/>
    </source>
</evidence>
<keyword evidence="4" id="KW-0804">Transcription</keyword>
<evidence type="ECO:0000259" key="5">
    <source>
        <dbReference type="Pfam" id="PF08281"/>
    </source>
</evidence>
<organism evidence="6 7">
    <name type="scientific">Mariniflexile fucanivorans</name>
    <dbReference type="NCBI Taxonomy" id="264023"/>
    <lineage>
        <taxon>Bacteria</taxon>
        <taxon>Pseudomonadati</taxon>
        <taxon>Bacteroidota</taxon>
        <taxon>Flavobacteriia</taxon>
        <taxon>Flavobacteriales</taxon>
        <taxon>Flavobacteriaceae</taxon>
        <taxon>Mariniflexile</taxon>
    </lineage>
</organism>
<dbReference type="InterPro" id="IPR013249">
    <property type="entry name" value="RNA_pol_sigma70_r4_t2"/>
</dbReference>
<reference evidence="6 7" key="1">
    <citation type="submission" date="2019-03" db="EMBL/GenBank/DDBJ databases">
        <title>Genomic Encyclopedia of Type Strains, Phase IV (KMG-IV): sequencing the most valuable type-strain genomes for metagenomic binning, comparative biology and taxonomic classification.</title>
        <authorList>
            <person name="Goeker M."/>
        </authorList>
    </citation>
    <scope>NUCLEOTIDE SEQUENCE [LARGE SCALE GENOMIC DNA]</scope>
    <source>
        <strain evidence="6 7">DSM 18792</strain>
    </source>
</reference>
<dbReference type="PANTHER" id="PTHR43133">
    <property type="entry name" value="RNA POLYMERASE ECF-TYPE SIGMA FACTO"/>
    <property type="match status" value="1"/>
</dbReference>
<dbReference type="OrthoDB" id="9150024at2"/>
<keyword evidence="7" id="KW-1185">Reference proteome</keyword>
<dbReference type="GO" id="GO:0006352">
    <property type="term" value="P:DNA-templated transcription initiation"/>
    <property type="evidence" value="ECO:0007669"/>
    <property type="project" value="InterPro"/>
</dbReference>
<dbReference type="RefSeq" id="WP_132217709.1">
    <property type="nucleotide sequence ID" value="NZ_OX156936.1"/>
</dbReference>
<evidence type="ECO:0000313" key="7">
    <source>
        <dbReference type="Proteomes" id="UP000295455"/>
    </source>
</evidence>
<keyword evidence="3" id="KW-0731">Sigma factor</keyword>
<accession>A0A4R1RJB7</accession>
<dbReference type="InterPro" id="IPR013324">
    <property type="entry name" value="RNA_pol_sigma_r3/r4-like"/>
</dbReference>
<dbReference type="InterPro" id="IPR036388">
    <property type="entry name" value="WH-like_DNA-bd_sf"/>
</dbReference>
<dbReference type="EMBL" id="SLUP01000004">
    <property type="protein sequence ID" value="TCL66234.1"/>
    <property type="molecule type" value="Genomic_DNA"/>
</dbReference>
<dbReference type="InterPro" id="IPR013325">
    <property type="entry name" value="RNA_pol_sigma_r2"/>
</dbReference>
<dbReference type="InterPro" id="IPR039425">
    <property type="entry name" value="RNA_pol_sigma-70-like"/>
</dbReference>
<dbReference type="InterPro" id="IPR014284">
    <property type="entry name" value="RNA_pol_sigma-70_dom"/>
</dbReference>
<dbReference type="GO" id="GO:0003677">
    <property type="term" value="F:DNA binding"/>
    <property type="evidence" value="ECO:0007669"/>
    <property type="project" value="InterPro"/>
</dbReference>
<evidence type="ECO:0000256" key="1">
    <source>
        <dbReference type="ARBA" id="ARBA00010641"/>
    </source>
</evidence>
<protein>
    <submittedName>
        <fullName evidence="6">RNA polymerase sigma factor (Sigma-70 family)</fullName>
    </submittedName>
</protein>
<evidence type="ECO:0000313" key="6">
    <source>
        <dbReference type="EMBL" id="TCL66234.1"/>
    </source>
</evidence>
<dbReference type="Pfam" id="PF08281">
    <property type="entry name" value="Sigma70_r4_2"/>
    <property type="match status" value="1"/>
</dbReference>
<sequence>MDNFENNIDNLWKSFLDGDDKSFSVLYNQQSKKLLEYGYKLCHDHELVHDSLQEVFIDLFLKRDKKTLTVENLKSYLFICFRNSIIKKIANGRKFEKLSIRKEKIDVKFNTEYSYQTNLINEEISKEISQQLSKAINALPSKQKEIIYLKFEQGMEYAEIADIMKISVESVRKLMYRTLLALRKTLDTKLFHALILIFSKKS</sequence>
<dbReference type="Proteomes" id="UP000295455">
    <property type="component" value="Unassembled WGS sequence"/>
</dbReference>
<name>A0A4R1RJB7_9FLAO</name>
<dbReference type="AlphaFoldDB" id="A0A4R1RJB7"/>
<keyword evidence="2" id="KW-0805">Transcription regulation</keyword>
<dbReference type="Gene3D" id="1.10.10.10">
    <property type="entry name" value="Winged helix-like DNA-binding domain superfamily/Winged helix DNA-binding domain"/>
    <property type="match status" value="1"/>
</dbReference>
<comment type="similarity">
    <text evidence="1">Belongs to the sigma-70 factor family. ECF subfamily.</text>
</comment>
<dbReference type="CDD" id="cd06171">
    <property type="entry name" value="Sigma70_r4"/>
    <property type="match status" value="1"/>
</dbReference>
<feature type="domain" description="RNA polymerase sigma factor 70 region 4 type 2" evidence="5">
    <location>
        <begin position="130"/>
        <end position="182"/>
    </location>
</feature>
<dbReference type="NCBIfam" id="TIGR02937">
    <property type="entry name" value="sigma70-ECF"/>
    <property type="match status" value="1"/>
</dbReference>
<comment type="caution">
    <text evidence="6">The sequence shown here is derived from an EMBL/GenBank/DDBJ whole genome shotgun (WGS) entry which is preliminary data.</text>
</comment>